<organism evidence="2 3">
    <name type="scientific">Streptomyces finlayi</name>
    <dbReference type="NCBI Taxonomy" id="67296"/>
    <lineage>
        <taxon>Bacteria</taxon>
        <taxon>Bacillati</taxon>
        <taxon>Actinomycetota</taxon>
        <taxon>Actinomycetes</taxon>
        <taxon>Kitasatosporales</taxon>
        <taxon>Streptomycetaceae</taxon>
        <taxon>Streptomyces</taxon>
    </lineage>
</organism>
<dbReference type="InterPro" id="IPR002575">
    <property type="entry name" value="Aminoglycoside_PTrfase"/>
</dbReference>
<dbReference type="RefSeq" id="WP_189824881.1">
    <property type="nucleotide sequence ID" value="NZ_BMVC01000008.1"/>
</dbReference>
<gene>
    <name evidence="2" type="ORF">GCM10010334_42640</name>
</gene>
<dbReference type="Proteomes" id="UP000638353">
    <property type="component" value="Unassembled WGS sequence"/>
</dbReference>
<dbReference type="Gene3D" id="3.90.1200.10">
    <property type="match status" value="1"/>
</dbReference>
<dbReference type="InterPro" id="IPR011009">
    <property type="entry name" value="Kinase-like_dom_sf"/>
</dbReference>
<dbReference type="SUPFAM" id="SSF56112">
    <property type="entry name" value="Protein kinase-like (PK-like)"/>
    <property type="match status" value="1"/>
</dbReference>
<dbReference type="EMBL" id="BMVC01000008">
    <property type="protein sequence ID" value="GHC99270.1"/>
    <property type="molecule type" value="Genomic_DNA"/>
</dbReference>
<proteinExistence type="predicted"/>
<sequence>MAKNAAREILENLVRIGAAAAGEAVRTVPARRAGDVPVRPGEVNPQWLTAVLCAGTPGAAVTGCEVTPVSSGTSSRFRIAVTYNESGAAAGLPKRVFAKTTAGVLQRLTLHLADVLVQEPAFYNEIRPALDIEAPRGFHGAAHPGTGRSVVLVEDVADSKGAVFLDPTAPFTRAEVKGLLVETAHRHGRMWADPALAAYGYLKTPDVHFANLDRLIGMNARSRVGMRRSAPVLPTEPGPAPDVLYAALRRSLEQAAEGPQTLLHGDAHIGNTYRTADGRMGFVDWQVMMRGSWACDVAYLITSGLAVDDRRAWERDLLALYLEHLAKAGGAAPDPGAAWLAYRRQSLYPLYIWLTTRGRNPIQPRYQPDAICDAIIARTAVAVRDLDAVGAVAEKP</sequence>
<name>A0A919CB18_9ACTN</name>
<evidence type="ECO:0000259" key="1">
    <source>
        <dbReference type="Pfam" id="PF01636"/>
    </source>
</evidence>
<reference evidence="2" key="2">
    <citation type="submission" date="2020-09" db="EMBL/GenBank/DDBJ databases">
        <authorList>
            <person name="Sun Q."/>
            <person name="Ohkuma M."/>
        </authorList>
    </citation>
    <scope>NUCLEOTIDE SEQUENCE</scope>
    <source>
        <strain evidence="2">JCM 4637</strain>
    </source>
</reference>
<dbReference type="AlphaFoldDB" id="A0A919CB18"/>
<reference evidence="2" key="1">
    <citation type="journal article" date="2014" name="Int. J. Syst. Evol. Microbiol.">
        <title>Complete genome sequence of Corynebacterium casei LMG S-19264T (=DSM 44701T), isolated from a smear-ripened cheese.</title>
        <authorList>
            <consortium name="US DOE Joint Genome Institute (JGI-PGF)"/>
            <person name="Walter F."/>
            <person name="Albersmeier A."/>
            <person name="Kalinowski J."/>
            <person name="Ruckert C."/>
        </authorList>
    </citation>
    <scope>NUCLEOTIDE SEQUENCE</scope>
    <source>
        <strain evidence="2">JCM 4637</strain>
    </source>
</reference>
<comment type="caution">
    <text evidence="2">The sequence shown here is derived from an EMBL/GenBank/DDBJ whole genome shotgun (WGS) entry which is preliminary data.</text>
</comment>
<evidence type="ECO:0000313" key="3">
    <source>
        <dbReference type="Proteomes" id="UP000638353"/>
    </source>
</evidence>
<evidence type="ECO:0000313" key="2">
    <source>
        <dbReference type="EMBL" id="GHC99270.1"/>
    </source>
</evidence>
<protein>
    <submittedName>
        <fullName evidence="2">Aminoglycoside phosphotransferase</fullName>
    </submittedName>
</protein>
<feature type="domain" description="Aminoglycoside phosphotransferase" evidence="1">
    <location>
        <begin position="233"/>
        <end position="327"/>
    </location>
</feature>
<accession>A0A919CB18</accession>
<dbReference type="Pfam" id="PF01636">
    <property type="entry name" value="APH"/>
    <property type="match status" value="1"/>
</dbReference>